<keyword evidence="4" id="KW-0067">ATP-binding</keyword>
<keyword evidence="8" id="KW-1185">Reference proteome</keyword>
<dbReference type="EMBL" id="KQ980204">
    <property type="protein sequence ID" value="KYN17256.1"/>
    <property type="molecule type" value="Genomic_DNA"/>
</dbReference>
<dbReference type="Gene3D" id="1.10.10.60">
    <property type="entry name" value="Homeodomain-like"/>
    <property type="match status" value="1"/>
</dbReference>
<dbReference type="GO" id="GO:0140662">
    <property type="term" value="F:ATP-dependent protein folding chaperone"/>
    <property type="evidence" value="ECO:0007669"/>
    <property type="project" value="InterPro"/>
</dbReference>
<keyword evidence="5" id="KW-0472">Membrane</keyword>
<keyword evidence="7" id="KW-0346">Stress response</keyword>
<evidence type="ECO:0000256" key="2">
    <source>
        <dbReference type="ARBA" id="ARBA00007381"/>
    </source>
</evidence>
<evidence type="ECO:0000313" key="8">
    <source>
        <dbReference type="Proteomes" id="UP000078492"/>
    </source>
</evidence>
<dbReference type="InterPro" id="IPR043129">
    <property type="entry name" value="ATPase_NBD"/>
</dbReference>
<dbReference type="Gene3D" id="3.90.640.10">
    <property type="entry name" value="Actin, Chain A, domain 4"/>
    <property type="match status" value="1"/>
</dbReference>
<proteinExistence type="inferred from homology"/>
<dbReference type="STRING" id="471704.A0A195DWP0"/>
<dbReference type="SUPFAM" id="SSF46689">
    <property type="entry name" value="Homeodomain-like"/>
    <property type="match status" value="1"/>
</dbReference>
<dbReference type="PANTHER" id="PTHR19375">
    <property type="entry name" value="HEAT SHOCK PROTEIN 70KDA"/>
    <property type="match status" value="1"/>
</dbReference>
<dbReference type="Pfam" id="PF00012">
    <property type="entry name" value="HSP70"/>
    <property type="match status" value="1"/>
</dbReference>
<dbReference type="Gene3D" id="3.30.420.40">
    <property type="match status" value="1"/>
</dbReference>
<dbReference type="InterPro" id="IPR009057">
    <property type="entry name" value="Homeodomain-like_sf"/>
</dbReference>
<comment type="similarity">
    <text evidence="2">Belongs to the heat shock protein 70 family.</text>
</comment>
<dbReference type="GO" id="GO:0005524">
    <property type="term" value="F:ATP binding"/>
    <property type="evidence" value="ECO:0007669"/>
    <property type="project" value="UniProtKB-KW"/>
</dbReference>
<evidence type="ECO:0000313" key="7">
    <source>
        <dbReference type="EMBL" id="KYN17256.1"/>
    </source>
</evidence>
<comment type="subcellular location">
    <subcellularLocation>
        <location evidence="1">Nucleus</location>
    </subcellularLocation>
</comment>
<evidence type="ECO:0000256" key="4">
    <source>
        <dbReference type="ARBA" id="ARBA00022840"/>
    </source>
</evidence>
<dbReference type="InterPro" id="IPR032135">
    <property type="entry name" value="DUF4817"/>
</dbReference>
<dbReference type="Pfam" id="PF16087">
    <property type="entry name" value="DUF4817"/>
    <property type="match status" value="1"/>
</dbReference>
<evidence type="ECO:0000256" key="3">
    <source>
        <dbReference type="ARBA" id="ARBA00022741"/>
    </source>
</evidence>
<evidence type="ECO:0000259" key="6">
    <source>
        <dbReference type="Pfam" id="PF16087"/>
    </source>
</evidence>
<feature type="transmembrane region" description="Helical" evidence="5">
    <location>
        <begin position="260"/>
        <end position="277"/>
    </location>
</feature>
<dbReference type="SUPFAM" id="SSF53067">
    <property type="entry name" value="Actin-like ATPase domain"/>
    <property type="match status" value="1"/>
</dbReference>
<protein>
    <submittedName>
        <fullName evidence="7">Heat shock 70 kDa protein cognate 4</fullName>
    </submittedName>
</protein>
<sequence length="309" mass="36454">MAYSANEYIDMIITYGACGGNGSETRRLYAERFPERKQPNSSAILRCIHRLRETGSVFVTRLFTHHYGGVKRSVYSEEKILRAYEDGKNVCHIARLFGTNRSNVYRILDKYEVRPLQLEQNKKQQRDTCEDEEFFYCPGITDYTTHFGCTVKESSDSTSLISQFKIKYVGEMYIGLFAQCEKVRRMLSSLTQASIEINLLFDSIDFYTSVIRPRYEELYANLFRSILELMALRDTKVDKIQVYSIVLVSDSIRIPKIQKLFYSYFILIVQLIVIIYYNLNNVFYISNFCILFYRRIKCLYNREIYRQGK</sequence>
<dbReference type="Proteomes" id="UP000078492">
    <property type="component" value="Unassembled WGS sequence"/>
</dbReference>
<keyword evidence="3" id="KW-0547">Nucleotide-binding</keyword>
<evidence type="ECO:0000256" key="5">
    <source>
        <dbReference type="SAM" id="Phobius"/>
    </source>
</evidence>
<organism evidence="7 8">
    <name type="scientific">Trachymyrmex cornetzi</name>
    <dbReference type="NCBI Taxonomy" id="471704"/>
    <lineage>
        <taxon>Eukaryota</taxon>
        <taxon>Metazoa</taxon>
        <taxon>Ecdysozoa</taxon>
        <taxon>Arthropoda</taxon>
        <taxon>Hexapoda</taxon>
        <taxon>Insecta</taxon>
        <taxon>Pterygota</taxon>
        <taxon>Neoptera</taxon>
        <taxon>Endopterygota</taxon>
        <taxon>Hymenoptera</taxon>
        <taxon>Apocrita</taxon>
        <taxon>Aculeata</taxon>
        <taxon>Formicoidea</taxon>
        <taxon>Formicidae</taxon>
        <taxon>Myrmicinae</taxon>
        <taxon>Trachymyrmex</taxon>
    </lineage>
</organism>
<dbReference type="InterPro" id="IPR013126">
    <property type="entry name" value="Hsp_70_fam"/>
</dbReference>
<reference evidence="7 8" key="1">
    <citation type="submission" date="2015-09" db="EMBL/GenBank/DDBJ databases">
        <title>Trachymyrmex cornetzi WGS genome.</title>
        <authorList>
            <person name="Nygaard S."/>
            <person name="Hu H."/>
            <person name="Boomsma J."/>
            <person name="Zhang G."/>
        </authorList>
    </citation>
    <scope>NUCLEOTIDE SEQUENCE [LARGE SCALE GENOMIC DNA]</scope>
    <source>
        <strain evidence="7">Tcor2-1</strain>
        <tissue evidence="7">Whole body</tissue>
    </source>
</reference>
<dbReference type="AlphaFoldDB" id="A0A195DWP0"/>
<keyword evidence="5" id="KW-1133">Transmembrane helix</keyword>
<accession>A0A195DWP0</accession>
<feature type="domain" description="DUF4817" evidence="6">
    <location>
        <begin position="4"/>
        <end position="57"/>
    </location>
</feature>
<keyword evidence="5" id="KW-0812">Transmembrane</keyword>
<dbReference type="GO" id="GO:0005634">
    <property type="term" value="C:nucleus"/>
    <property type="evidence" value="ECO:0007669"/>
    <property type="project" value="UniProtKB-SubCell"/>
</dbReference>
<name>A0A195DWP0_9HYME</name>
<evidence type="ECO:0000256" key="1">
    <source>
        <dbReference type="ARBA" id="ARBA00004123"/>
    </source>
</evidence>
<gene>
    <name evidence="7" type="ORF">ALC57_10476</name>
</gene>